<dbReference type="GeneID" id="34683770"/>
<dbReference type="RefSeq" id="XP_022626631.1">
    <property type="nucleotide sequence ID" value="XM_022774545.1"/>
</dbReference>
<evidence type="ECO:0000256" key="10">
    <source>
        <dbReference type="SAM" id="Phobius"/>
    </source>
</evidence>
<evidence type="ECO:0000256" key="5">
    <source>
        <dbReference type="ARBA" id="ARBA00022989"/>
    </source>
</evidence>
<evidence type="ECO:0000256" key="3">
    <source>
        <dbReference type="ARBA" id="ARBA00022729"/>
    </source>
</evidence>
<evidence type="ECO:0000256" key="9">
    <source>
        <dbReference type="ARBA" id="ARBA00040085"/>
    </source>
</evidence>
<evidence type="ECO:0000256" key="11">
    <source>
        <dbReference type="SAM" id="SignalP"/>
    </source>
</evidence>
<evidence type="ECO:0000256" key="8">
    <source>
        <dbReference type="ARBA" id="ARBA00038311"/>
    </source>
</evidence>
<dbReference type="Proteomes" id="UP000054304">
    <property type="component" value="Unassembled WGS sequence"/>
</dbReference>
<feature type="signal peptide" evidence="11">
    <location>
        <begin position="1"/>
        <end position="21"/>
    </location>
</feature>
<protein>
    <recommendedName>
        <fullName evidence="9">Increased recombination centers protein 22</fullName>
    </recommendedName>
</protein>
<gene>
    <name evidence="12" type="ORF">LALA0_S01e09604g</name>
</gene>
<sequence length="235" mass="25738">MKLGYLQLGLTIALKTLHVLGSDDASEVAQDSAAEVDVPQRANYEIVYETLEKGPGGTASFLEFDDGDNVTLRYSFSNRESGNVSIVAVGGAIYDITTNEIAANVSAAALGPIPIAVNETTEFQQIINLILKEGDYALSPEIYVEKDQETMRVVANPSLLRILPPTMSFFNPQFMFIQLILATLIAGFSYFTFVKPRDGSNARINSKKGKELAAARIKKFDSSWLPENHQSKHSN</sequence>
<keyword evidence="6 10" id="KW-0472">Membrane</keyword>
<feature type="chain" id="PRO_5002207603" description="Increased recombination centers protein 22" evidence="11">
    <location>
        <begin position="22"/>
        <end position="235"/>
    </location>
</feature>
<dbReference type="EMBL" id="LN736360">
    <property type="protein sequence ID" value="CEP60387.1"/>
    <property type="molecule type" value="Genomic_DNA"/>
</dbReference>
<dbReference type="InterPro" id="IPR005595">
    <property type="entry name" value="TRAP_alpha"/>
</dbReference>
<name>A0A0C7N1H4_9SACH</name>
<feature type="transmembrane region" description="Helical" evidence="10">
    <location>
        <begin position="174"/>
        <end position="193"/>
    </location>
</feature>
<keyword evidence="4" id="KW-0256">Endoplasmic reticulum</keyword>
<accession>A0A0C7N1H4</accession>
<organism evidence="12 13">
    <name type="scientific">Lachancea lanzarotensis</name>
    <dbReference type="NCBI Taxonomy" id="1245769"/>
    <lineage>
        <taxon>Eukaryota</taxon>
        <taxon>Fungi</taxon>
        <taxon>Dikarya</taxon>
        <taxon>Ascomycota</taxon>
        <taxon>Saccharomycotina</taxon>
        <taxon>Saccharomycetes</taxon>
        <taxon>Saccharomycetales</taxon>
        <taxon>Saccharomycetaceae</taxon>
        <taxon>Lachancea</taxon>
    </lineage>
</organism>
<comment type="subcellular location">
    <subcellularLocation>
        <location evidence="1">Endoplasmic reticulum membrane</location>
        <topology evidence="1">Single-pass type I membrane protein</topology>
    </subcellularLocation>
</comment>
<evidence type="ECO:0000313" key="12">
    <source>
        <dbReference type="EMBL" id="CEP60387.1"/>
    </source>
</evidence>
<dbReference type="OrthoDB" id="1926781at2759"/>
<evidence type="ECO:0000256" key="2">
    <source>
        <dbReference type="ARBA" id="ARBA00022692"/>
    </source>
</evidence>
<proteinExistence type="inferred from homology"/>
<dbReference type="Pfam" id="PF03896">
    <property type="entry name" value="TRAP_alpha"/>
    <property type="match status" value="1"/>
</dbReference>
<comment type="function">
    <text evidence="7">Is probably involved in a pathway contributing to genomic integrity.</text>
</comment>
<keyword evidence="2 10" id="KW-0812">Transmembrane</keyword>
<evidence type="ECO:0000256" key="1">
    <source>
        <dbReference type="ARBA" id="ARBA00004115"/>
    </source>
</evidence>
<keyword evidence="13" id="KW-1185">Reference proteome</keyword>
<reference evidence="12 13" key="1">
    <citation type="submission" date="2014-12" db="EMBL/GenBank/DDBJ databases">
        <authorList>
            <person name="Neuveglise Cecile"/>
        </authorList>
    </citation>
    <scope>NUCLEOTIDE SEQUENCE [LARGE SCALE GENOMIC DNA]</scope>
    <source>
        <strain evidence="12 13">CBS 12615</strain>
    </source>
</reference>
<evidence type="ECO:0000256" key="4">
    <source>
        <dbReference type="ARBA" id="ARBA00022824"/>
    </source>
</evidence>
<keyword evidence="5 10" id="KW-1133">Transmembrane helix</keyword>
<evidence type="ECO:0000256" key="7">
    <source>
        <dbReference type="ARBA" id="ARBA00037565"/>
    </source>
</evidence>
<evidence type="ECO:0000313" key="13">
    <source>
        <dbReference type="Proteomes" id="UP000054304"/>
    </source>
</evidence>
<dbReference type="GO" id="GO:0005789">
    <property type="term" value="C:endoplasmic reticulum membrane"/>
    <property type="evidence" value="ECO:0007669"/>
    <property type="project" value="UniProtKB-SubCell"/>
</dbReference>
<keyword evidence="3 11" id="KW-0732">Signal</keyword>
<dbReference type="HOGENOM" id="CLU_078554_1_0_1"/>
<comment type="similarity">
    <text evidence="8">Belongs to the IRC22 family.</text>
</comment>
<dbReference type="AlphaFoldDB" id="A0A0C7N1H4"/>
<evidence type="ECO:0000256" key="6">
    <source>
        <dbReference type="ARBA" id="ARBA00023136"/>
    </source>
</evidence>